<evidence type="ECO:0000313" key="10">
    <source>
        <dbReference type="EMBL" id="WEG73848.1"/>
    </source>
</evidence>
<dbReference type="GO" id="GO:0006526">
    <property type="term" value="P:L-arginine biosynthetic process"/>
    <property type="evidence" value="ECO:0007669"/>
    <property type="project" value="UniProtKB-KW"/>
</dbReference>
<evidence type="ECO:0000256" key="5">
    <source>
        <dbReference type="ARBA" id="ARBA00023125"/>
    </source>
</evidence>
<keyword evidence="11" id="KW-1185">Reference proteome</keyword>
<evidence type="ECO:0000256" key="6">
    <source>
        <dbReference type="ARBA" id="ARBA00023163"/>
    </source>
</evidence>
<dbReference type="InterPro" id="IPR020899">
    <property type="entry name" value="Arg_repress_C"/>
</dbReference>
<keyword evidence="7" id="KW-0678">Repressor</keyword>
<dbReference type="AlphaFoldDB" id="A0AAF0CVN6"/>
<comment type="function">
    <text evidence="7">Regulates arginine biosynthesis genes.</text>
</comment>
<organism evidence="10 11">
    <name type="scientific">Vagococcus intermedius</name>
    <dbReference type="NCBI Taxonomy" id="2991418"/>
    <lineage>
        <taxon>Bacteria</taxon>
        <taxon>Bacillati</taxon>
        <taxon>Bacillota</taxon>
        <taxon>Bacilli</taxon>
        <taxon>Lactobacillales</taxon>
        <taxon>Enterococcaceae</taxon>
        <taxon>Vagococcus</taxon>
    </lineage>
</organism>
<keyword evidence="6 7" id="KW-0804">Transcription</keyword>
<dbReference type="Gene3D" id="1.10.10.10">
    <property type="entry name" value="Winged helix-like DNA-binding domain superfamily/Winged helix DNA-binding domain"/>
    <property type="match status" value="1"/>
</dbReference>
<evidence type="ECO:0000259" key="8">
    <source>
        <dbReference type="Pfam" id="PF01316"/>
    </source>
</evidence>
<evidence type="ECO:0000256" key="3">
    <source>
        <dbReference type="ARBA" id="ARBA00022490"/>
    </source>
</evidence>
<dbReference type="GO" id="GO:0051259">
    <property type="term" value="P:protein complex oligomerization"/>
    <property type="evidence" value="ECO:0007669"/>
    <property type="project" value="InterPro"/>
</dbReference>
<gene>
    <name evidence="7" type="primary">argR</name>
    <name evidence="10" type="ORF">OL234_02745</name>
</gene>
<evidence type="ECO:0000256" key="1">
    <source>
        <dbReference type="ARBA" id="ARBA00004496"/>
    </source>
</evidence>
<dbReference type="SUPFAM" id="SSF55252">
    <property type="entry name" value="C-terminal domain of arginine repressor"/>
    <property type="match status" value="1"/>
</dbReference>
<feature type="domain" description="Arginine repressor DNA-binding" evidence="8">
    <location>
        <begin position="1"/>
        <end position="67"/>
    </location>
</feature>
<dbReference type="Gene3D" id="3.30.1360.40">
    <property type="match status" value="1"/>
</dbReference>
<dbReference type="GO" id="GO:0034618">
    <property type="term" value="F:arginine binding"/>
    <property type="evidence" value="ECO:0007669"/>
    <property type="project" value="InterPro"/>
</dbReference>
<accession>A0AAF0CVN6</accession>
<proteinExistence type="inferred from homology"/>
<dbReference type="Pfam" id="PF02863">
    <property type="entry name" value="Arg_repressor_C"/>
    <property type="match status" value="1"/>
</dbReference>
<name>A0AAF0CVN6_9ENTE</name>
<dbReference type="GO" id="GO:0003677">
    <property type="term" value="F:DNA binding"/>
    <property type="evidence" value="ECO:0007669"/>
    <property type="project" value="UniProtKB-KW"/>
</dbReference>
<dbReference type="InterPro" id="IPR036388">
    <property type="entry name" value="WH-like_DNA-bd_sf"/>
</dbReference>
<keyword evidence="5 7" id="KW-0238">DNA-binding</keyword>
<comment type="similarity">
    <text evidence="2 7">Belongs to the ArgR family.</text>
</comment>
<dbReference type="GO" id="GO:1900079">
    <property type="term" value="P:regulation of arginine biosynthetic process"/>
    <property type="evidence" value="ECO:0007669"/>
    <property type="project" value="UniProtKB-UniRule"/>
</dbReference>
<keyword evidence="3 7" id="KW-0963">Cytoplasm</keyword>
<dbReference type="RefSeq" id="WP_275469648.1">
    <property type="nucleotide sequence ID" value="NZ_CP110232.1"/>
</dbReference>
<dbReference type="PANTHER" id="PTHR34471:SF1">
    <property type="entry name" value="ARGININE REPRESSOR"/>
    <property type="match status" value="1"/>
</dbReference>
<evidence type="ECO:0000256" key="2">
    <source>
        <dbReference type="ARBA" id="ARBA00008316"/>
    </source>
</evidence>
<evidence type="ECO:0000259" key="9">
    <source>
        <dbReference type="Pfam" id="PF02863"/>
    </source>
</evidence>
<dbReference type="SUPFAM" id="SSF46785">
    <property type="entry name" value="Winged helix' DNA-binding domain"/>
    <property type="match status" value="1"/>
</dbReference>
<dbReference type="GO" id="GO:0005737">
    <property type="term" value="C:cytoplasm"/>
    <property type="evidence" value="ECO:0007669"/>
    <property type="project" value="UniProtKB-SubCell"/>
</dbReference>
<comment type="pathway">
    <text evidence="7">Amino-acid biosynthesis; L-arginine biosynthesis [regulation].</text>
</comment>
<dbReference type="InterPro" id="IPR001669">
    <property type="entry name" value="Arg_repress"/>
</dbReference>
<feature type="domain" description="Arginine repressor C-terminal" evidence="9">
    <location>
        <begin position="81"/>
        <end position="146"/>
    </location>
</feature>
<dbReference type="HAMAP" id="MF_00173">
    <property type="entry name" value="Arg_repressor"/>
    <property type="match status" value="1"/>
</dbReference>
<dbReference type="EMBL" id="CP110232">
    <property type="protein sequence ID" value="WEG73848.1"/>
    <property type="molecule type" value="Genomic_DNA"/>
</dbReference>
<evidence type="ECO:0000256" key="4">
    <source>
        <dbReference type="ARBA" id="ARBA00023015"/>
    </source>
</evidence>
<dbReference type="PANTHER" id="PTHR34471">
    <property type="entry name" value="ARGININE REPRESSOR"/>
    <property type="match status" value="1"/>
</dbReference>
<protein>
    <recommendedName>
        <fullName evidence="7">Arginine repressor</fullName>
    </recommendedName>
</protein>
<dbReference type="PRINTS" id="PR01467">
    <property type="entry name" value="ARGREPRESSOR"/>
</dbReference>
<dbReference type="Proteomes" id="UP001179647">
    <property type="component" value="Chromosome"/>
</dbReference>
<evidence type="ECO:0000313" key="11">
    <source>
        <dbReference type="Proteomes" id="UP001179647"/>
    </source>
</evidence>
<dbReference type="GO" id="GO:0003700">
    <property type="term" value="F:DNA-binding transcription factor activity"/>
    <property type="evidence" value="ECO:0007669"/>
    <property type="project" value="UniProtKB-UniRule"/>
</dbReference>
<dbReference type="InterPro" id="IPR036390">
    <property type="entry name" value="WH_DNA-bd_sf"/>
</dbReference>
<comment type="subcellular location">
    <subcellularLocation>
        <location evidence="1 7">Cytoplasm</location>
    </subcellularLocation>
</comment>
<keyword evidence="4 7" id="KW-0805">Transcription regulation</keyword>
<evidence type="ECO:0000256" key="7">
    <source>
        <dbReference type="HAMAP-Rule" id="MF_00173"/>
    </source>
</evidence>
<keyword evidence="7" id="KW-0028">Amino-acid biosynthesis</keyword>
<reference evidence="10" key="1">
    <citation type="submission" date="2022-10" db="EMBL/GenBank/DDBJ databases">
        <title>Vagococcus sp. isolated from poultry meat.</title>
        <authorList>
            <person name="Johansson P."/>
            <person name="Bjorkroth J."/>
        </authorList>
    </citation>
    <scope>NUCLEOTIDE SEQUENCE</scope>
    <source>
        <strain evidence="10">STAA11</strain>
    </source>
</reference>
<dbReference type="KEGG" id="vie:OL234_02745"/>
<sequence>MKKIERQRLIRQLLKEHRIQKQEEFVELLNDKGVEVTQATISRDIKEMQLIKVSNEDGTFYYSILAQSGEADQKRLKKMVQDVVLDFDTMDKYVSLRTVPGSAHALGISVEKVYDKKLFTLITTDDKVLMIFKLEESAKEVWQNLQALTYG</sequence>
<dbReference type="InterPro" id="IPR036251">
    <property type="entry name" value="Arg_repress_C_sf"/>
</dbReference>
<dbReference type="InterPro" id="IPR020900">
    <property type="entry name" value="Arg_repress_DNA-bd"/>
</dbReference>
<keyword evidence="7" id="KW-0055">Arginine biosynthesis</keyword>
<dbReference type="Pfam" id="PF01316">
    <property type="entry name" value="Arg_repressor"/>
    <property type="match status" value="1"/>
</dbReference>